<accession>A0A5E6MEX2</accession>
<dbReference type="OrthoDB" id="9811754at2"/>
<comment type="subcellular location">
    <subcellularLocation>
        <location evidence="1">Membrane</location>
        <topology evidence="1">Single-pass membrane protein</topology>
    </subcellularLocation>
</comment>
<feature type="domain" description="Multidrug resistance protein MdtA-like barrel-sandwich hybrid" evidence="6">
    <location>
        <begin position="56"/>
        <end position="182"/>
    </location>
</feature>
<dbReference type="InterPro" id="IPR050739">
    <property type="entry name" value="MFP"/>
</dbReference>
<proteinExistence type="predicted"/>
<keyword evidence="3 5" id="KW-1133">Transmembrane helix</keyword>
<dbReference type="EMBL" id="CABFVA020000007">
    <property type="protein sequence ID" value="VVM04617.1"/>
    <property type="molecule type" value="Genomic_DNA"/>
</dbReference>
<dbReference type="SUPFAM" id="SSF111369">
    <property type="entry name" value="HlyD-like secretion proteins"/>
    <property type="match status" value="1"/>
</dbReference>
<evidence type="ECO:0000256" key="4">
    <source>
        <dbReference type="ARBA" id="ARBA00023136"/>
    </source>
</evidence>
<dbReference type="AlphaFoldDB" id="A0A5E6MEX2"/>
<evidence type="ECO:0000259" key="6">
    <source>
        <dbReference type="Pfam" id="PF25917"/>
    </source>
</evidence>
<reference evidence="7 8" key="1">
    <citation type="submission" date="2019-09" db="EMBL/GenBank/DDBJ databases">
        <authorList>
            <person name="Cremers G."/>
        </authorList>
    </citation>
    <scope>NUCLEOTIDE SEQUENCE [LARGE SCALE GENOMIC DNA]</scope>
    <source>
        <strain evidence="7">4A</strain>
    </source>
</reference>
<feature type="transmembrane region" description="Helical" evidence="5">
    <location>
        <begin position="20"/>
        <end position="38"/>
    </location>
</feature>
<evidence type="ECO:0000256" key="2">
    <source>
        <dbReference type="ARBA" id="ARBA00022692"/>
    </source>
</evidence>
<dbReference type="Proteomes" id="UP000334923">
    <property type="component" value="Unassembled WGS sequence"/>
</dbReference>
<evidence type="ECO:0000313" key="8">
    <source>
        <dbReference type="Proteomes" id="UP000334923"/>
    </source>
</evidence>
<dbReference type="Pfam" id="PF25917">
    <property type="entry name" value="BSH_RND"/>
    <property type="match status" value="1"/>
</dbReference>
<dbReference type="InterPro" id="IPR058625">
    <property type="entry name" value="MdtA-like_BSH"/>
</dbReference>
<evidence type="ECO:0000256" key="1">
    <source>
        <dbReference type="ARBA" id="ARBA00004167"/>
    </source>
</evidence>
<keyword evidence="4 5" id="KW-0472">Membrane</keyword>
<evidence type="ECO:0000256" key="3">
    <source>
        <dbReference type="ARBA" id="ARBA00022989"/>
    </source>
</evidence>
<keyword evidence="8" id="KW-1185">Reference proteome</keyword>
<dbReference type="Gene3D" id="2.40.50.100">
    <property type="match status" value="1"/>
</dbReference>
<dbReference type="PANTHER" id="PTHR30386">
    <property type="entry name" value="MEMBRANE FUSION SUBUNIT OF EMRAB-TOLC MULTIDRUG EFFLUX PUMP"/>
    <property type="match status" value="1"/>
</dbReference>
<feature type="transmembrane region" description="Helical" evidence="5">
    <location>
        <begin position="286"/>
        <end position="305"/>
    </location>
</feature>
<gene>
    <name evidence="7" type="primary">mdtN</name>
    <name evidence="7" type="ORF">MAMT_00189</name>
</gene>
<name>A0A5E6MEX2_9BACT</name>
<evidence type="ECO:0000313" key="7">
    <source>
        <dbReference type="EMBL" id="VVM04617.1"/>
    </source>
</evidence>
<sequence length="315" mass="34596">MNQQEQDKGDRSRTRFWMRLVLSGLVGLLGYAAARFVLGGQGDFVSTQDSFLSAHAVRISPRVSGYLERLLIDDNTRVKQGQLLGLIDPRDNQARVAAADAVRLLGGTEWLRMNRLVMAHATPEFNLDMAVAVNSTTKAAVRLETLAVGYSEIRAPVSGKISGRRVDQGNYVAPGQFLFSIVPAGVWVNANFREKELRHIWPGRPAEIRIWAQPGRVYRGHVESIQRGTRSALSPYPLLDMRLNYVKPEQRIPVKILFDAPEGIPSDLGPWVTAAVRIPTDSARSALGWALLLGAGAALAAFALSPRLPRQTAGR</sequence>
<organism evidence="7 8">
    <name type="scientific">Methylacidimicrobium tartarophylax</name>
    <dbReference type="NCBI Taxonomy" id="1041768"/>
    <lineage>
        <taxon>Bacteria</taxon>
        <taxon>Pseudomonadati</taxon>
        <taxon>Verrucomicrobiota</taxon>
        <taxon>Methylacidimicrobium</taxon>
    </lineage>
</organism>
<keyword evidence="2 5" id="KW-0812">Transmembrane</keyword>
<dbReference type="GO" id="GO:0016020">
    <property type="term" value="C:membrane"/>
    <property type="evidence" value="ECO:0007669"/>
    <property type="project" value="UniProtKB-SubCell"/>
</dbReference>
<dbReference type="Gene3D" id="2.40.30.170">
    <property type="match status" value="1"/>
</dbReference>
<protein>
    <submittedName>
        <fullName evidence="7">Multidrug resistance protein MdtN</fullName>
    </submittedName>
</protein>
<dbReference type="PANTHER" id="PTHR30386:SF26">
    <property type="entry name" value="TRANSPORT PROTEIN COMB"/>
    <property type="match status" value="1"/>
</dbReference>
<dbReference type="RefSeq" id="WP_142659071.1">
    <property type="nucleotide sequence ID" value="NZ_CABFVA020000007.1"/>
</dbReference>
<evidence type="ECO:0000256" key="5">
    <source>
        <dbReference type="SAM" id="Phobius"/>
    </source>
</evidence>